<dbReference type="Proteomes" id="UP001281447">
    <property type="component" value="Unassembled WGS sequence"/>
</dbReference>
<dbReference type="Pfam" id="PF24124">
    <property type="entry name" value="YphA"/>
    <property type="match status" value="1"/>
</dbReference>
<organism evidence="2 3">
    <name type="scientific">Tigheibacillus halophilus</name>
    <dbReference type="NCBI Taxonomy" id="361280"/>
    <lineage>
        <taxon>Bacteria</taxon>
        <taxon>Bacillati</taxon>
        <taxon>Bacillota</taxon>
        <taxon>Bacilli</taxon>
        <taxon>Bacillales</taxon>
        <taxon>Bacillaceae</taxon>
        <taxon>Tigheibacillus</taxon>
    </lineage>
</organism>
<comment type="caution">
    <text evidence="2">The sequence shown here is derived from an EMBL/GenBank/DDBJ whole genome shotgun (WGS) entry which is preliminary data.</text>
</comment>
<evidence type="ECO:0000313" key="2">
    <source>
        <dbReference type="EMBL" id="MDY0396552.1"/>
    </source>
</evidence>
<accession>A0ABU5CB64</accession>
<keyword evidence="1" id="KW-0812">Transmembrane</keyword>
<keyword evidence="3" id="KW-1185">Reference proteome</keyword>
<protein>
    <submittedName>
        <fullName evidence="2">Uncharacterized protein</fullName>
    </submittedName>
</protein>
<name>A0ABU5CB64_9BACI</name>
<reference evidence="2 3" key="1">
    <citation type="submission" date="2023-10" db="EMBL/GenBank/DDBJ databases">
        <title>Virgibacillus halophilus 5B73C genome.</title>
        <authorList>
            <person name="Miliotis G."/>
            <person name="Sengupta P."/>
            <person name="Hameed A."/>
            <person name="Chuvochina M."/>
            <person name="Mcdonagh F."/>
            <person name="Simpson A.C."/>
            <person name="Singh N.K."/>
            <person name="Rekha P.D."/>
            <person name="Raman K."/>
            <person name="Hugenholtz P."/>
            <person name="Venkateswaran K."/>
        </authorList>
    </citation>
    <scope>NUCLEOTIDE SEQUENCE [LARGE SCALE GENOMIC DNA]</scope>
    <source>
        <strain evidence="2 3">5B73C</strain>
    </source>
</reference>
<evidence type="ECO:0000256" key="1">
    <source>
        <dbReference type="SAM" id="Phobius"/>
    </source>
</evidence>
<feature type="transmembrane region" description="Helical" evidence="1">
    <location>
        <begin position="30"/>
        <end position="54"/>
    </location>
</feature>
<sequence>MWLIMPKSLFLPLIIVTIILYVAKGLMKRVAIAVVGVCGGDLFYGVMLSSYHIPYTAGSKAFLDDFVVIVAVIICLQILHEMYSYGMKLLHKHTTAPAILEQRKKDAR</sequence>
<feature type="transmembrane region" description="Helical" evidence="1">
    <location>
        <begin position="66"/>
        <end position="83"/>
    </location>
</feature>
<keyword evidence="1" id="KW-1133">Transmembrane helix</keyword>
<feature type="transmembrane region" description="Helical" evidence="1">
    <location>
        <begin position="6"/>
        <end position="23"/>
    </location>
</feature>
<evidence type="ECO:0000313" key="3">
    <source>
        <dbReference type="Proteomes" id="UP001281447"/>
    </source>
</evidence>
<keyword evidence="1" id="KW-0472">Membrane</keyword>
<proteinExistence type="predicted"/>
<dbReference type="EMBL" id="JAWDIP010000004">
    <property type="protein sequence ID" value="MDY0396552.1"/>
    <property type="molecule type" value="Genomic_DNA"/>
</dbReference>
<dbReference type="InterPro" id="IPR014617">
    <property type="entry name" value="YphA_Bacsu"/>
</dbReference>
<gene>
    <name evidence="2" type="ORF">RWE15_22380</name>
</gene>